<evidence type="ECO:0000313" key="2">
    <source>
        <dbReference type="Proteomes" id="UP001177260"/>
    </source>
</evidence>
<reference evidence="1 2" key="1">
    <citation type="journal article" date="2023" name="ACS Omega">
        <title>Identification of the Neoaspergillic Acid Biosynthesis Gene Cluster by Establishing an In Vitro CRISPR-Ribonucleoprotein Genetic System in Aspergillus melleus.</title>
        <authorList>
            <person name="Yuan B."/>
            <person name="Grau M.F."/>
            <person name="Murata R.M."/>
            <person name="Torok T."/>
            <person name="Venkateswaran K."/>
            <person name="Stajich J.E."/>
            <person name="Wang C.C.C."/>
        </authorList>
    </citation>
    <scope>NUCLEOTIDE SEQUENCE [LARGE SCALE GENOMIC DNA]</scope>
    <source>
        <strain evidence="1 2">IMV 1140</strain>
    </source>
</reference>
<dbReference type="EMBL" id="JAOPJF010000031">
    <property type="protein sequence ID" value="KAK1144341.1"/>
    <property type="molecule type" value="Genomic_DNA"/>
</dbReference>
<comment type="caution">
    <text evidence="1">The sequence shown here is derived from an EMBL/GenBank/DDBJ whole genome shotgun (WGS) entry which is preliminary data.</text>
</comment>
<proteinExistence type="predicted"/>
<evidence type="ECO:0000313" key="1">
    <source>
        <dbReference type="EMBL" id="KAK1144341.1"/>
    </source>
</evidence>
<sequence length="374" mass="42524">MTSLRETGGRDQTVRGDPQELMQYQRYRDWTEHQVLLDADEFITKYELHDLRDILRKGALLTHDPTNTSYAEELTRDPPILANTIAVRPPSIRCIVQFVLFVVAAGACGMMAPGYPIYEYDSSKWIYVMSYLAGCIFTALLSRFLTSHKIMLAFGAIGFIRPLVEALCLEYYSGLQSLFLLIPIALILIFFVMRAVKKFGLRNFLVGTILLDLFSIWMLNLLDLLNMWDAMGYESGSFILQVMWKTALVTMSVGSFSPAHRGFGVSVVSLFFYGSILLVELLAKAHVYYISNHLFGVLDVAALVLVTLFTIDVSVLSLEEIQTKLAIPLDKVASYRIRVELPYLFHRYCLRRDVELVPLDEYYPCLDEIALSEV</sequence>
<dbReference type="Proteomes" id="UP001177260">
    <property type="component" value="Unassembled WGS sequence"/>
</dbReference>
<keyword evidence="2" id="KW-1185">Reference proteome</keyword>
<organism evidence="1 2">
    <name type="scientific">Aspergillus melleus</name>
    <dbReference type="NCBI Taxonomy" id="138277"/>
    <lineage>
        <taxon>Eukaryota</taxon>
        <taxon>Fungi</taxon>
        <taxon>Dikarya</taxon>
        <taxon>Ascomycota</taxon>
        <taxon>Pezizomycotina</taxon>
        <taxon>Eurotiomycetes</taxon>
        <taxon>Eurotiomycetidae</taxon>
        <taxon>Eurotiales</taxon>
        <taxon>Aspergillaceae</taxon>
        <taxon>Aspergillus</taxon>
        <taxon>Aspergillus subgen. Circumdati</taxon>
    </lineage>
</organism>
<accession>A0ACC3B241</accession>
<gene>
    <name evidence="1" type="ORF">N8T08_005493</name>
</gene>
<protein>
    <submittedName>
        <fullName evidence="1">Uncharacterized protein</fullName>
    </submittedName>
</protein>
<name>A0ACC3B241_9EURO</name>